<feature type="transmembrane region" description="Helical" evidence="6">
    <location>
        <begin position="300"/>
        <end position="324"/>
    </location>
</feature>
<evidence type="ECO:0000313" key="11">
    <source>
        <dbReference type="Proteomes" id="UP000434604"/>
    </source>
</evidence>
<evidence type="ECO:0000256" key="6">
    <source>
        <dbReference type="SAM" id="Phobius"/>
    </source>
</evidence>
<gene>
    <name evidence="8" type="ORF">GA398_02140</name>
    <name evidence="9" type="ORF">SAMN04487924_11162</name>
</gene>
<dbReference type="GO" id="GO:0005886">
    <property type="term" value="C:plasma membrane"/>
    <property type="evidence" value="ECO:0007669"/>
    <property type="project" value="UniProtKB-SubCell"/>
</dbReference>
<name>A0A174FQ25_9BACE</name>
<protein>
    <submittedName>
        <fullName evidence="9">Fucose permease</fullName>
    </submittedName>
    <submittedName>
        <fullName evidence="8">Sugar MFS transporter</fullName>
    </submittedName>
</protein>
<dbReference type="PANTHER" id="PTHR43702:SF3">
    <property type="entry name" value="PROTEIN TSGA"/>
    <property type="match status" value="1"/>
</dbReference>
<keyword evidence="4 6" id="KW-1133">Transmembrane helix</keyword>
<keyword evidence="3 6" id="KW-0812">Transmembrane</keyword>
<dbReference type="PANTHER" id="PTHR43702">
    <property type="entry name" value="L-FUCOSE-PROTON SYMPORTER"/>
    <property type="match status" value="1"/>
</dbReference>
<feature type="transmembrane region" description="Helical" evidence="6">
    <location>
        <begin position="42"/>
        <end position="62"/>
    </location>
</feature>
<evidence type="ECO:0000256" key="2">
    <source>
        <dbReference type="ARBA" id="ARBA00022475"/>
    </source>
</evidence>
<dbReference type="InterPro" id="IPR011701">
    <property type="entry name" value="MFS"/>
</dbReference>
<dbReference type="Proteomes" id="UP000183040">
    <property type="component" value="Unassembled WGS sequence"/>
</dbReference>
<feature type="domain" description="Major facilitator superfamily (MFS) profile" evidence="7">
    <location>
        <begin position="1"/>
        <end position="386"/>
    </location>
</feature>
<feature type="transmembrane region" description="Helical" evidence="6">
    <location>
        <begin position="252"/>
        <end position="270"/>
    </location>
</feature>
<feature type="transmembrane region" description="Helical" evidence="6">
    <location>
        <begin position="163"/>
        <end position="184"/>
    </location>
</feature>
<keyword evidence="2" id="KW-1003">Cell membrane</keyword>
<dbReference type="EMBL" id="WDED01000002">
    <property type="protein sequence ID" value="KAB6150064.1"/>
    <property type="molecule type" value="Genomic_DNA"/>
</dbReference>
<evidence type="ECO:0000313" key="9">
    <source>
        <dbReference type="EMBL" id="SEA71110.1"/>
    </source>
</evidence>
<feature type="transmembrane region" description="Helical" evidence="6">
    <location>
        <begin position="362"/>
        <end position="382"/>
    </location>
</feature>
<organism evidence="8 11">
    <name type="scientific">Bacteroides xylanisolvens</name>
    <dbReference type="NCBI Taxonomy" id="371601"/>
    <lineage>
        <taxon>Bacteria</taxon>
        <taxon>Pseudomonadati</taxon>
        <taxon>Bacteroidota</taxon>
        <taxon>Bacteroidia</taxon>
        <taxon>Bacteroidales</taxon>
        <taxon>Bacteroidaceae</taxon>
        <taxon>Bacteroides</taxon>
    </lineage>
</organism>
<feature type="transmembrane region" description="Helical" evidence="6">
    <location>
        <begin position="7"/>
        <end position="30"/>
    </location>
</feature>
<dbReference type="InterPro" id="IPR050375">
    <property type="entry name" value="MFS_TsgA-like"/>
</dbReference>
<evidence type="ECO:0000313" key="8">
    <source>
        <dbReference type="EMBL" id="KAB6150064.1"/>
    </source>
</evidence>
<dbReference type="SUPFAM" id="SSF103473">
    <property type="entry name" value="MFS general substrate transporter"/>
    <property type="match status" value="1"/>
</dbReference>
<evidence type="ECO:0000256" key="5">
    <source>
        <dbReference type="ARBA" id="ARBA00023136"/>
    </source>
</evidence>
<dbReference type="Gene3D" id="1.20.1250.20">
    <property type="entry name" value="MFS general substrate transporter like domains"/>
    <property type="match status" value="2"/>
</dbReference>
<dbReference type="InterPro" id="IPR036259">
    <property type="entry name" value="MFS_trans_sf"/>
</dbReference>
<dbReference type="InterPro" id="IPR020846">
    <property type="entry name" value="MFS_dom"/>
</dbReference>
<proteinExistence type="predicted"/>
<reference evidence="9 10" key="1">
    <citation type="submission" date="2016-10" db="EMBL/GenBank/DDBJ databases">
        <authorList>
            <person name="de Groot N.N."/>
        </authorList>
    </citation>
    <scope>NUCLEOTIDE SEQUENCE [LARGE SCALE GENOMIC DNA]</scope>
    <source>
        <strain evidence="9 10">NLAE-zl-G339</strain>
    </source>
</reference>
<dbReference type="Pfam" id="PF07690">
    <property type="entry name" value="MFS_1"/>
    <property type="match status" value="1"/>
</dbReference>
<reference evidence="8 11" key="2">
    <citation type="journal article" date="2019" name="Nat. Med.">
        <title>A library of human gut bacterial isolates paired with longitudinal multiomics data enables mechanistic microbiome research.</title>
        <authorList>
            <person name="Poyet M."/>
            <person name="Groussin M."/>
            <person name="Gibbons S.M."/>
            <person name="Avila-Pacheco J."/>
            <person name="Jiang X."/>
            <person name="Kearney S.M."/>
            <person name="Perrotta A.R."/>
            <person name="Berdy B."/>
            <person name="Zhao S."/>
            <person name="Lieberman T.D."/>
            <person name="Swanson P.K."/>
            <person name="Smith M."/>
            <person name="Roesemann S."/>
            <person name="Alexander J.E."/>
            <person name="Rich S.A."/>
            <person name="Livny J."/>
            <person name="Vlamakis H."/>
            <person name="Clish C."/>
            <person name="Bullock K."/>
            <person name="Deik A."/>
            <person name="Scott J."/>
            <person name="Pierce K.A."/>
            <person name="Xavier R.J."/>
            <person name="Alm E.J."/>
        </authorList>
    </citation>
    <scope>NUCLEOTIDE SEQUENCE [LARGE SCALE GENOMIC DNA]</scope>
    <source>
        <strain evidence="8 11">BIOML-A58</strain>
    </source>
</reference>
<evidence type="ECO:0000256" key="3">
    <source>
        <dbReference type="ARBA" id="ARBA00022692"/>
    </source>
</evidence>
<dbReference type="PROSITE" id="PS50850">
    <property type="entry name" value="MFS"/>
    <property type="match status" value="1"/>
</dbReference>
<keyword evidence="5 6" id="KW-0472">Membrane</keyword>
<dbReference type="Proteomes" id="UP000434604">
    <property type="component" value="Unassembled WGS sequence"/>
</dbReference>
<feature type="transmembrane region" description="Helical" evidence="6">
    <location>
        <begin position="211"/>
        <end position="232"/>
    </location>
</feature>
<evidence type="ECO:0000259" key="7">
    <source>
        <dbReference type="PROSITE" id="PS50850"/>
    </source>
</evidence>
<dbReference type="EMBL" id="FNRP01000011">
    <property type="protein sequence ID" value="SEA71110.1"/>
    <property type="molecule type" value="Genomic_DNA"/>
</dbReference>
<dbReference type="RefSeq" id="WP_004312382.1">
    <property type="nucleotide sequence ID" value="NZ_FNRP01000011.1"/>
</dbReference>
<sequence>MVKNNSYLKAIPVLAAFFVMGFCDIVGISSDYMQKSFNWSPTMTGFVPSMVFIWFLFLGIPVGNRMSKYGRKNTVLASMAVTVVGMFLPLLVYSSVTCVIAYVLLGIGNAILQISLNPLLNNVISSPRLLTSSLTAGQVIKAVSSLVGPEIVLFATLHFGDDKWYYCFPILGAITLFFALWLTFTPIRREQVEESKVSVSDSFNLLKNRTILILFLGIFFIVGVDVATNYVSSKLMSIRYDWTAEQVKFAPQVYFFSRTVGALLGAFLLTRIAGARYFKVNILACIMMLVLLISVQNPAVSLLCIGGIGFFASSVFSIIYSMAFQECPTKMNQISGLMLTAVAGGGVVTPVIGFAIDNAGITAGVIVILLCVLYLTYCAFAVGERKCGEQTYNK</sequence>
<accession>A0A174FQ25</accession>
<evidence type="ECO:0000313" key="10">
    <source>
        <dbReference type="Proteomes" id="UP000183040"/>
    </source>
</evidence>
<evidence type="ECO:0000256" key="4">
    <source>
        <dbReference type="ARBA" id="ARBA00022989"/>
    </source>
</evidence>
<comment type="subcellular location">
    <subcellularLocation>
        <location evidence="1">Cell inner membrane</location>
        <topology evidence="1">Multi-pass membrane protein</topology>
    </subcellularLocation>
</comment>
<dbReference type="GO" id="GO:0022857">
    <property type="term" value="F:transmembrane transporter activity"/>
    <property type="evidence" value="ECO:0007669"/>
    <property type="project" value="InterPro"/>
</dbReference>
<feature type="transmembrane region" description="Helical" evidence="6">
    <location>
        <begin position="277"/>
        <end position="294"/>
    </location>
</feature>
<evidence type="ECO:0000256" key="1">
    <source>
        <dbReference type="ARBA" id="ARBA00004429"/>
    </source>
</evidence>
<dbReference type="AlphaFoldDB" id="A0A174FQ25"/>
<feature type="transmembrane region" description="Helical" evidence="6">
    <location>
        <begin position="336"/>
        <end position="356"/>
    </location>
</feature>